<feature type="region of interest" description="Disordered" evidence="1">
    <location>
        <begin position="1"/>
        <end position="24"/>
    </location>
</feature>
<reference evidence="3" key="1">
    <citation type="submission" date="2013-06" db="EMBL/GenBank/DDBJ databases">
        <authorList>
            <person name="Zhao Q."/>
        </authorList>
    </citation>
    <scope>NUCLEOTIDE SEQUENCE</scope>
    <source>
        <strain evidence="3">cv. W1943</strain>
    </source>
</reference>
<dbReference type="EnsemblPlants" id="ORUFI01G46280.1">
    <property type="protein sequence ID" value="ORUFI01G46280.1"/>
    <property type="gene ID" value="ORUFI01G46280"/>
</dbReference>
<evidence type="ECO:0000313" key="2">
    <source>
        <dbReference type="EnsemblPlants" id="ORUFI01G46280.1"/>
    </source>
</evidence>
<dbReference type="AlphaFoldDB" id="A0A0E0N775"/>
<organism evidence="2 3">
    <name type="scientific">Oryza rufipogon</name>
    <name type="common">Brownbeard rice</name>
    <name type="synonym">Asian wild rice</name>
    <dbReference type="NCBI Taxonomy" id="4529"/>
    <lineage>
        <taxon>Eukaryota</taxon>
        <taxon>Viridiplantae</taxon>
        <taxon>Streptophyta</taxon>
        <taxon>Embryophyta</taxon>
        <taxon>Tracheophyta</taxon>
        <taxon>Spermatophyta</taxon>
        <taxon>Magnoliopsida</taxon>
        <taxon>Liliopsida</taxon>
        <taxon>Poales</taxon>
        <taxon>Poaceae</taxon>
        <taxon>BOP clade</taxon>
        <taxon>Oryzoideae</taxon>
        <taxon>Oryzeae</taxon>
        <taxon>Oryzinae</taxon>
        <taxon>Oryza</taxon>
    </lineage>
</organism>
<proteinExistence type="predicted"/>
<accession>A0A0E0N775</accession>
<evidence type="ECO:0000256" key="1">
    <source>
        <dbReference type="SAM" id="MobiDB-lite"/>
    </source>
</evidence>
<keyword evidence="3" id="KW-1185">Reference proteome</keyword>
<dbReference type="Gramene" id="ORUFI01G46280.1">
    <property type="protein sequence ID" value="ORUFI01G46280.1"/>
    <property type="gene ID" value="ORUFI01G46280"/>
</dbReference>
<evidence type="ECO:0000313" key="3">
    <source>
        <dbReference type="Proteomes" id="UP000008022"/>
    </source>
</evidence>
<protein>
    <submittedName>
        <fullName evidence="2">Uncharacterized protein</fullName>
    </submittedName>
</protein>
<dbReference type="HOGENOM" id="CLU_1374192_0_0_1"/>
<dbReference type="Proteomes" id="UP000008022">
    <property type="component" value="Unassembled WGS sequence"/>
</dbReference>
<sequence length="199" mass="21555">MSRRTKRLVAPPPRTIASSSGPPGTPVRVVAAEHYGRLLIGFEQLKSQRVQQEIITVVMHANDPEDADEGGELAYAVAPPAHSPPVQLYTVQIDPGRERRCLDSDTAVRRETAAAVAAYIKHGKPNQKRGFGSQPHRGTKISALVLPWCQRRRRCVRRRRRRPYGLRRALARVAAQSSAAPSCHAVASACGNGGGTGTA</sequence>
<reference evidence="2" key="2">
    <citation type="submission" date="2015-06" db="UniProtKB">
        <authorList>
            <consortium name="EnsemblPlants"/>
        </authorList>
    </citation>
    <scope>IDENTIFICATION</scope>
</reference>
<name>A0A0E0N775_ORYRU</name>